<feature type="domain" description="AAA" evidence="9">
    <location>
        <begin position="45"/>
        <end position="205"/>
    </location>
</feature>
<proteinExistence type="inferred from homology"/>
<keyword evidence="7" id="KW-0829">Tyrosine-protein kinase</keyword>
<dbReference type="EMBL" id="DYVE01000223">
    <property type="protein sequence ID" value="HJG28685.1"/>
    <property type="molecule type" value="Genomic_DNA"/>
</dbReference>
<evidence type="ECO:0000256" key="5">
    <source>
        <dbReference type="ARBA" id="ARBA00022777"/>
    </source>
</evidence>
<dbReference type="GO" id="GO:0005886">
    <property type="term" value="C:plasma membrane"/>
    <property type="evidence" value="ECO:0007669"/>
    <property type="project" value="UniProtKB-ARBA"/>
</dbReference>
<keyword evidence="6" id="KW-0067">ATP-binding</keyword>
<reference evidence="10" key="2">
    <citation type="submission" date="2021-09" db="EMBL/GenBank/DDBJ databases">
        <authorList>
            <person name="Gilroy R."/>
        </authorList>
    </citation>
    <scope>NUCLEOTIDE SEQUENCE</scope>
    <source>
        <strain evidence="10">ChiBcec21-2208</strain>
    </source>
</reference>
<dbReference type="PANTHER" id="PTHR32309:SF13">
    <property type="entry name" value="FERRIC ENTEROBACTIN TRANSPORT PROTEIN FEPE"/>
    <property type="match status" value="1"/>
</dbReference>
<evidence type="ECO:0000313" key="11">
    <source>
        <dbReference type="Proteomes" id="UP000782880"/>
    </source>
</evidence>
<dbReference type="CDD" id="cd05387">
    <property type="entry name" value="BY-kinase"/>
    <property type="match status" value="1"/>
</dbReference>
<dbReference type="Gene3D" id="3.40.50.300">
    <property type="entry name" value="P-loop containing nucleotide triphosphate hydrolases"/>
    <property type="match status" value="1"/>
</dbReference>
<dbReference type="GO" id="GO:0005524">
    <property type="term" value="F:ATP binding"/>
    <property type="evidence" value="ECO:0007669"/>
    <property type="project" value="UniProtKB-KW"/>
</dbReference>
<dbReference type="InterPro" id="IPR005702">
    <property type="entry name" value="Wzc-like_C"/>
</dbReference>
<dbReference type="GO" id="GO:0004715">
    <property type="term" value="F:non-membrane spanning protein tyrosine kinase activity"/>
    <property type="evidence" value="ECO:0007669"/>
    <property type="project" value="UniProtKB-EC"/>
</dbReference>
<dbReference type="PANTHER" id="PTHR32309">
    <property type="entry name" value="TYROSINE-PROTEIN KINASE"/>
    <property type="match status" value="1"/>
</dbReference>
<comment type="similarity">
    <text evidence="1">Belongs to the CpsD/CapB family.</text>
</comment>
<dbReference type="GO" id="GO:0042802">
    <property type="term" value="F:identical protein binding"/>
    <property type="evidence" value="ECO:0007669"/>
    <property type="project" value="UniProtKB-ARBA"/>
</dbReference>
<dbReference type="FunFam" id="3.40.50.300:FF:000527">
    <property type="entry name" value="Tyrosine-protein kinase etk"/>
    <property type="match status" value="1"/>
</dbReference>
<reference evidence="10" key="1">
    <citation type="journal article" date="2021" name="PeerJ">
        <title>Extensive microbial diversity within the chicken gut microbiome revealed by metagenomics and culture.</title>
        <authorList>
            <person name="Gilroy R."/>
            <person name="Ravi A."/>
            <person name="Getino M."/>
            <person name="Pursley I."/>
            <person name="Horton D.L."/>
            <person name="Alikhan N.F."/>
            <person name="Baker D."/>
            <person name="Gharbi K."/>
            <person name="Hall N."/>
            <person name="Watson M."/>
            <person name="Adriaenssens E.M."/>
            <person name="Foster-Nyarko E."/>
            <person name="Jarju S."/>
            <person name="Secka A."/>
            <person name="Antonio M."/>
            <person name="Oren A."/>
            <person name="Chaudhuri R.R."/>
            <person name="La Ragione R."/>
            <person name="Hildebrand F."/>
            <person name="Pallen M.J."/>
        </authorList>
    </citation>
    <scope>NUCLEOTIDE SEQUENCE</scope>
    <source>
        <strain evidence="10">ChiBcec21-2208</strain>
    </source>
</reference>
<dbReference type="SUPFAM" id="SSF52540">
    <property type="entry name" value="P-loop containing nucleoside triphosphate hydrolases"/>
    <property type="match status" value="1"/>
</dbReference>
<evidence type="ECO:0000259" key="9">
    <source>
        <dbReference type="Pfam" id="PF13614"/>
    </source>
</evidence>
<dbReference type="InterPro" id="IPR050445">
    <property type="entry name" value="Bact_polysacc_biosynth/exp"/>
</dbReference>
<evidence type="ECO:0000256" key="6">
    <source>
        <dbReference type="ARBA" id="ARBA00022840"/>
    </source>
</evidence>
<keyword evidence="5 10" id="KW-0418">Kinase</keyword>
<evidence type="ECO:0000256" key="4">
    <source>
        <dbReference type="ARBA" id="ARBA00022741"/>
    </source>
</evidence>
<dbReference type="InterPro" id="IPR025669">
    <property type="entry name" value="AAA_dom"/>
</dbReference>
<evidence type="ECO:0000313" key="10">
    <source>
        <dbReference type="EMBL" id="HJG28685.1"/>
    </source>
</evidence>
<evidence type="ECO:0000256" key="2">
    <source>
        <dbReference type="ARBA" id="ARBA00011903"/>
    </source>
</evidence>
<accession>A0A921IJT2</accession>
<organism evidence="10 11">
    <name type="scientific">Subdoligranulum variabile</name>
    <dbReference type="NCBI Taxonomy" id="214851"/>
    <lineage>
        <taxon>Bacteria</taxon>
        <taxon>Bacillati</taxon>
        <taxon>Bacillota</taxon>
        <taxon>Clostridia</taxon>
        <taxon>Eubacteriales</taxon>
        <taxon>Oscillospiraceae</taxon>
        <taxon>Subdoligranulum</taxon>
    </lineage>
</organism>
<name>A0A921IJT2_9FIRM</name>
<dbReference type="NCBIfam" id="TIGR01007">
    <property type="entry name" value="eps_fam"/>
    <property type="match status" value="1"/>
</dbReference>
<gene>
    <name evidence="10" type="ORF">K8V20_08615</name>
</gene>
<evidence type="ECO:0000256" key="7">
    <source>
        <dbReference type="ARBA" id="ARBA00023137"/>
    </source>
</evidence>
<evidence type="ECO:0000256" key="8">
    <source>
        <dbReference type="ARBA" id="ARBA00051245"/>
    </source>
</evidence>
<dbReference type="Pfam" id="PF13614">
    <property type="entry name" value="AAA_31"/>
    <property type="match status" value="1"/>
</dbReference>
<evidence type="ECO:0000256" key="3">
    <source>
        <dbReference type="ARBA" id="ARBA00022679"/>
    </source>
</evidence>
<keyword evidence="4" id="KW-0547">Nucleotide-binding</keyword>
<dbReference type="Proteomes" id="UP000782880">
    <property type="component" value="Unassembled WGS sequence"/>
</dbReference>
<dbReference type="AlphaFoldDB" id="A0A921IJT2"/>
<sequence>MAKKTKHSHRNLMLVGPNAPFQYVEAYKSLRTNLSFLSGTSQCKVIMITSSVPEEGKSNVAINLSMTLAEGGKRVLLMDCDLRKGSLSRYLSIKRSHPGISNVVAGQCGLGDALASVSGADFTLLPVGPIPPNPAEMLATDKMSSLMKAVREAFDYIIVDTPPVSVVTDAAVMSRLVDGVVLVVRPGVTTIQGAQLSKKNLENVNAHILGVILNGYNAKKTGKKDGYYYTYSYDYYQHDDGEAASSKTKKK</sequence>
<keyword evidence="3" id="KW-0808">Transferase</keyword>
<evidence type="ECO:0000256" key="1">
    <source>
        <dbReference type="ARBA" id="ARBA00007316"/>
    </source>
</evidence>
<dbReference type="InterPro" id="IPR027417">
    <property type="entry name" value="P-loop_NTPase"/>
</dbReference>
<comment type="caution">
    <text evidence="10">The sequence shown here is derived from an EMBL/GenBank/DDBJ whole genome shotgun (WGS) entry which is preliminary data.</text>
</comment>
<protein>
    <recommendedName>
        <fullName evidence="2">non-specific protein-tyrosine kinase</fullName>
        <ecNumber evidence="2">2.7.10.2</ecNumber>
    </recommendedName>
</protein>
<comment type="catalytic activity">
    <reaction evidence="8">
        <text>L-tyrosyl-[protein] + ATP = O-phospho-L-tyrosyl-[protein] + ADP + H(+)</text>
        <dbReference type="Rhea" id="RHEA:10596"/>
        <dbReference type="Rhea" id="RHEA-COMP:10136"/>
        <dbReference type="Rhea" id="RHEA-COMP:20101"/>
        <dbReference type="ChEBI" id="CHEBI:15378"/>
        <dbReference type="ChEBI" id="CHEBI:30616"/>
        <dbReference type="ChEBI" id="CHEBI:46858"/>
        <dbReference type="ChEBI" id="CHEBI:61978"/>
        <dbReference type="ChEBI" id="CHEBI:456216"/>
        <dbReference type="EC" id="2.7.10.2"/>
    </reaction>
</comment>
<dbReference type="EC" id="2.7.10.2" evidence="2"/>